<dbReference type="InterPro" id="IPR036388">
    <property type="entry name" value="WH-like_DNA-bd_sf"/>
</dbReference>
<gene>
    <name evidence="1" type="ORF">C447_11895</name>
</gene>
<name>M0LWX9_9EURY</name>
<dbReference type="OrthoDB" id="31046at2157"/>
<accession>M0LWX9</accession>
<proteinExistence type="predicted"/>
<dbReference type="eggNOG" id="arCOG04153">
    <property type="taxonomic scope" value="Archaea"/>
</dbReference>
<dbReference type="Gene3D" id="1.10.10.10">
    <property type="entry name" value="Winged helix-like DNA-binding domain superfamily/Winged helix DNA-binding domain"/>
    <property type="match status" value="1"/>
</dbReference>
<dbReference type="EMBL" id="AOMB01000033">
    <property type="protein sequence ID" value="EMA37673.1"/>
    <property type="molecule type" value="Genomic_DNA"/>
</dbReference>
<evidence type="ECO:0000313" key="2">
    <source>
        <dbReference type="Proteomes" id="UP000011566"/>
    </source>
</evidence>
<protein>
    <recommendedName>
        <fullName evidence="3">Transcription repressor CinR</fullName>
    </recommendedName>
</protein>
<dbReference type="SUPFAM" id="SSF46785">
    <property type="entry name" value="Winged helix' DNA-binding domain"/>
    <property type="match status" value="1"/>
</dbReference>
<evidence type="ECO:0000313" key="1">
    <source>
        <dbReference type="EMBL" id="EMA37673.1"/>
    </source>
</evidence>
<dbReference type="PATRIC" id="fig|1132509.6.peg.2708"/>
<organism evidence="1 2">
    <name type="scientific">Halococcus hamelinensis 100A6</name>
    <dbReference type="NCBI Taxonomy" id="1132509"/>
    <lineage>
        <taxon>Archaea</taxon>
        <taxon>Methanobacteriati</taxon>
        <taxon>Methanobacteriota</taxon>
        <taxon>Stenosarchaea group</taxon>
        <taxon>Halobacteria</taxon>
        <taxon>Halobacteriales</taxon>
        <taxon>Halococcaceae</taxon>
        <taxon>Halococcus</taxon>
    </lineage>
</organism>
<dbReference type="Proteomes" id="UP000011566">
    <property type="component" value="Unassembled WGS sequence"/>
</dbReference>
<dbReference type="RefSeq" id="WP_007694140.1">
    <property type="nucleotide sequence ID" value="NZ_AOMB01000033.1"/>
</dbReference>
<dbReference type="InterPro" id="IPR036390">
    <property type="entry name" value="WH_DNA-bd_sf"/>
</dbReference>
<dbReference type="AlphaFoldDB" id="M0LWX9"/>
<keyword evidence="2" id="KW-1185">Reference proteome</keyword>
<sequence>MSTTVEEELSEDERAGLELVRTTGGIHQSDFWKELDVTSRKGSRIAESLEDRDLIEREDTVYEGHNTYYLSPVARDLDFSLLMAGNNLSPLVGEEDVEPESDVFSQWIMQLAYE</sequence>
<evidence type="ECO:0008006" key="3">
    <source>
        <dbReference type="Google" id="ProtNLM"/>
    </source>
</evidence>
<reference evidence="1 2" key="1">
    <citation type="journal article" date="2014" name="PLoS Genet.">
        <title>Phylogenetically driven sequencing of extremely halophilic archaea reveals strategies for static and dynamic osmo-response.</title>
        <authorList>
            <person name="Becker E.A."/>
            <person name="Seitzer P.M."/>
            <person name="Tritt A."/>
            <person name="Larsen D."/>
            <person name="Krusor M."/>
            <person name="Yao A.I."/>
            <person name="Wu D."/>
            <person name="Madern D."/>
            <person name="Eisen J.A."/>
            <person name="Darling A.E."/>
            <person name="Facciotti M.T."/>
        </authorList>
    </citation>
    <scope>NUCLEOTIDE SEQUENCE [LARGE SCALE GENOMIC DNA]</scope>
    <source>
        <strain evidence="1 2">100A6</strain>
    </source>
</reference>
<comment type="caution">
    <text evidence="1">The sequence shown here is derived from an EMBL/GenBank/DDBJ whole genome shotgun (WGS) entry which is preliminary data.</text>
</comment>